<keyword evidence="7" id="KW-0238">DNA-binding</keyword>
<dbReference type="SUPFAM" id="SSF46689">
    <property type="entry name" value="Homeodomain-like"/>
    <property type="match status" value="2"/>
</dbReference>
<feature type="coiled-coil region" evidence="11">
    <location>
        <begin position="103"/>
        <end position="141"/>
    </location>
</feature>
<comment type="function">
    <text evidence="9">May play the central regulatory role in sporulation. It may be an element of the effector pathway responsible for the activation of sporulation genes in response to nutritional stress. Spo0A may act in concert with spo0H (a sigma factor) to control the expression of some genes that are critical to the sporulation process.</text>
</comment>
<reference evidence="15" key="1">
    <citation type="submission" date="2017-01" db="EMBL/GenBank/DDBJ databases">
        <authorList>
            <person name="Varghese N."/>
            <person name="Submissions S."/>
        </authorList>
    </citation>
    <scope>NUCLEOTIDE SEQUENCE [LARGE SCALE GENOMIC DNA]</scope>
    <source>
        <strain evidence="15">ATCC 700103</strain>
    </source>
</reference>
<dbReference type="InterPro" id="IPR009057">
    <property type="entry name" value="Homeodomain-like_sf"/>
</dbReference>
<dbReference type="InterPro" id="IPR018062">
    <property type="entry name" value="HTH_AraC-typ_CS"/>
</dbReference>
<dbReference type="OrthoDB" id="9794370at2"/>
<dbReference type="Gene3D" id="3.40.50.2300">
    <property type="match status" value="1"/>
</dbReference>
<dbReference type="GO" id="GO:0005737">
    <property type="term" value="C:cytoplasm"/>
    <property type="evidence" value="ECO:0007669"/>
    <property type="project" value="UniProtKB-SubCell"/>
</dbReference>
<accession>A0A1N6ZX28</accession>
<dbReference type="CDD" id="cd17536">
    <property type="entry name" value="REC_YesN-like"/>
    <property type="match status" value="1"/>
</dbReference>
<dbReference type="Proteomes" id="UP000185669">
    <property type="component" value="Unassembled WGS sequence"/>
</dbReference>
<dbReference type="PROSITE" id="PS00041">
    <property type="entry name" value="HTH_ARAC_FAMILY_1"/>
    <property type="match status" value="1"/>
</dbReference>
<evidence type="ECO:0000313" key="15">
    <source>
        <dbReference type="Proteomes" id="UP000185669"/>
    </source>
</evidence>
<evidence type="ECO:0000313" key="14">
    <source>
        <dbReference type="EMBL" id="SIR31323.1"/>
    </source>
</evidence>
<keyword evidence="4 10" id="KW-0597">Phosphoprotein</keyword>
<dbReference type="GO" id="GO:0000160">
    <property type="term" value="P:phosphorelay signal transduction system"/>
    <property type="evidence" value="ECO:0007669"/>
    <property type="project" value="UniProtKB-KW"/>
</dbReference>
<evidence type="ECO:0000259" key="13">
    <source>
        <dbReference type="PROSITE" id="PS50110"/>
    </source>
</evidence>
<keyword evidence="6" id="KW-0805">Transcription regulation</keyword>
<evidence type="ECO:0000256" key="8">
    <source>
        <dbReference type="ARBA" id="ARBA00023163"/>
    </source>
</evidence>
<dbReference type="Pfam" id="PF00072">
    <property type="entry name" value="Response_reg"/>
    <property type="match status" value="1"/>
</dbReference>
<dbReference type="GO" id="GO:0003700">
    <property type="term" value="F:DNA-binding transcription factor activity"/>
    <property type="evidence" value="ECO:0007669"/>
    <property type="project" value="InterPro"/>
</dbReference>
<comment type="subcellular location">
    <subcellularLocation>
        <location evidence="1">Cytoplasm</location>
    </subcellularLocation>
</comment>
<feature type="domain" description="Response regulatory" evidence="13">
    <location>
        <begin position="3"/>
        <end position="120"/>
    </location>
</feature>
<feature type="modified residue" description="4-aspartylphosphate" evidence="10">
    <location>
        <position position="55"/>
    </location>
</feature>
<feature type="domain" description="HTH araC/xylS-type" evidence="12">
    <location>
        <begin position="428"/>
        <end position="526"/>
    </location>
</feature>
<dbReference type="STRING" id="56779.SAMN05421834_12013"/>
<keyword evidence="8" id="KW-0804">Transcription</keyword>
<dbReference type="RefSeq" id="WP_076545660.1">
    <property type="nucleotide sequence ID" value="NZ_FTNC01000020.1"/>
</dbReference>
<dbReference type="InterPro" id="IPR051552">
    <property type="entry name" value="HptR"/>
</dbReference>
<dbReference type="InterPro" id="IPR020449">
    <property type="entry name" value="Tscrpt_reg_AraC-type_HTH"/>
</dbReference>
<dbReference type="SMART" id="SM00448">
    <property type="entry name" value="REC"/>
    <property type="match status" value="1"/>
</dbReference>
<dbReference type="InterPro" id="IPR011006">
    <property type="entry name" value="CheY-like_superfamily"/>
</dbReference>
<dbReference type="PRINTS" id="PR00032">
    <property type="entry name" value="HTHARAC"/>
</dbReference>
<organism evidence="14 15">
    <name type="scientific">Halanaerobium kushneri</name>
    <dbReference type="NCBI Taxonomy" id="56779"/>
    <lineage>
        <taxon>Bacteria</taxon>
        <taxon>Bacillati</taxon>
        <taxon>Bacillota</taxon>
        <taxon>Clostridia</taxon>
        <taxon>Halanaerobiales</taxon>
        <taxon>Halanaerobiaceae</taxon>
        <taxon>Halanaerobium</taxon>
    </lineage>
</organism>
<evidence type="ECO:0000259" key="12">
    <source>
        <dbReference type="PROSITE" id="PS01124"/>
    </source>
</evidence>
<name>A0A1N6ZX28_9FIRM</name>
<dbReference type="EMBL" id="FTNC01000020">
    <property type="protein sequence ID" value="SIR31323.1"/>
    <property type="molecule type" value="Genomic_DNA"/>
</dbReference>
<dbReference type="Pfam" id="PF12833">
    <property type="entry name" value="HTH_18"/>
    <property type="match status" value="1"/>
</dbReference>
<dbReference type="Gene3D" id="1.10.10.60">
    <property type="entry name" value="Homeodomain-like"/>
    <property type="match status" value="2"/>
</dbReference>
<dbReference type="InterPro" id="IPR001789">
    <property type="entry name" value="Sig_transdc_resp-reg_receiver"/>
</dbReference>
<sequence length="527" mass="61281">MIKVMLIDDEVLVRVGLKSLINWDEYGYQIIAEASNGKEGLKLIKEKQPEIVIVDIKMPIKDGITLIKEVKDLNLNTEFIVLSSFDDFELVKKAMKLGAVDYLLKLELEEKELVNALNSAVEKAKENKSDLESNKKNKSKLEEVKKKTLHKILAGIISDQNQIKKLFENLKINLKEEKILCLTIKIKDKDVLKKFSQGDINLYEDSIINIVEEIVGDFYNSTVFMNNWGEIVVFLNLENDLETEKEKISRLNLRLHKMIKNYFSLSVTTAASSLKNNYLQLSEAFVECSECLNYSFRCVEGNAIYYQNLPQKTNLQTSEYIKNFVIEFDESLEYREIEKAVMLLKKIIAKIKQNYLSRNNAFNLYFKIAASLEKNLEQEIIGQFFESNNLYQNIDSITNNRDLISWLQILTENLKQYIDKKKDNHLILKAKKYLKHNFNQEISLEHTAKEINVSSGYLSHLFKEKSGISFTEYLNQLRISEAKKLLRNKGLKIYQIADQTGYNNPYYFSRVFKKVTGISPTEYRKSK</sequence>
<evidence type="ECO:0000256" key="4">
    <source>
        <dbReference type="ARBA" id="ARBA00022553"/>
    </source>
</evidence>
<evidence type="ECO:0000256" key="1">
    <source>
        <dbReference type="ARBA" id="ARBA00004496"/>
    </source>
</evidence>
<dbReference type="InterPro" id="IPR018060">
    <property type="entry name" value="HTH_AraC"/>
</dbReference>
<dbReference type="AlphaFoldDB" id="A0A1N6ZX28"/>
<evidence type="ECO:0000256" key="11">
    <source>
        <dbReference type="SAM" id="Coils"/>
    </source>
</evidence>
<evidence type="ECO:0000256" key="5">
    <source>
        <dbReference type="ARBA" id="ARBA00023012"/>
    </source>
</evidence>
<evidence type="ECO:0000256" key="9">
    <source>
        <dbReference type="ARBA" id="ARBA00024867"/>
    </source>
</evidence>
<protein>
    <recommendedName>
        <fullName evidence="2">Stage 0 sporulation protein A homolog</fullName>
    </recommendedName>
</protein>
<evidence type="ECO:0000256" key="7">
    <source>
        <dbReference type="ARBA" id="ARBA00023125"/>
    </source>
</evidence>
<keyword evidence="3" id="KW-0963">Cytoplasm</keyword>
<gene>
    <name evidence="14" type="ORF">SAMN05421834_12013</name>
</gene>
<keyword evidence="11" id="KW-0175">Coiled coil</keyword>
<dbReference type="SMART" id="SM00342">
    <property type="entry name" value="HTH_ARAC"/>
    <property type="match status" value="1"/>
</dbReference>
<feature type="coiled-coil region" evidence="11">
    <location>
        <begin position="234"/>
        <end position="261"/>
    </location>
</feature>
<dbReference type="GO" id="GO:0043565">
    <property type="term" value="F:sequence-specific DNA binding"/>
    <property type="evidence" value="ECO:0007669"/>
    <property type="project" value="InterPro"/>
</dbReference>
<evidence type="ECO:0000256" key="6">
    <source>
        <dbReference type="ARBA" id="ARBA00023015"/>
    </source>
</evidence>
<dbReference type="PANTHER" id="PTHR42713:SF3">
    <property type="entry name" value="TRANSCRIPTIONAL REGULATORY PROTEIN HPTR"/>
    <property type="match status" value="1"/>
</dbReference>
<evidence type="ECO:0000256" key="10">
    <source>
        <dbReference type="PROSITE-ProRule" id="PRU00169"/>
    </source>
</evidence>
<proteinExistence type="predicted"/>
<dbReference type="PROSITE" id="PS01124">
    <property type="entry name" value="HTH_ARAC_FAMILY_2"/>
    <property type="match status" value="1"/>
</dbReference>
<dbReference type="PANTHER" id="PTHR42713">
    <property type="entry name" value="HISTIDINE KINASE-RELATED"/>
    <property type="match status" value="1"/>
</dbReference>
<evidence type="ECO:0000256" key="2">
    <source>
        <dbReference type="ARBA" id="ARBA00018672"/>
    </source>
</evidence>
<keyword evidence="15" id="KW-1185">Reference proteome</keyword>
<dbReference type="PROSITE" id="PS50110">
    <property type="entry name" value="RESPONSE_REGULATORY"/>
    <property type="match status" value="1"/>
</dbReference>
<keyword evidence="5" id="KW-0902">Two-component regulatory system</keyword>
<dbReference type="SUPFAM" id="SSF52172">
    <property type="entry name" value="CheY-like"/>
    <property type="match status" value="1"/>
</dbReference>
<evidence type="ECO:0000256" key="3">
    <source>
        <dbReference type="ARBA" id="ARBA00022490"/>
    </source>
</evidence>